<protein>
    <submittedName>
        <fullName evidence="6">Flagella basal body P-ring formation protein FlgA</fullName>
    </submittedName>
</protein>
<keyword evidence="6" id="KW-0966">Cell projection</keyword>
<keyword evidence="7" id="KW-1185">Reference proteome</keyword>
<dbReference type="InterPro" id="IPR013974">
    <property type="entry name" value="SAF"/>
</dbReference>
<keyword evidence="6" id="KW-0969">Cilium</keyword>
<feature type="domain" description="SAF" evidence="5">
    <location>
        <begin position="176"/>
        <end position="237"/>
    </location>
</feature>
<dbReference type="NCBIfam" id="TIGR03170">
    <property type="entry name" value="flgA_cterm"/>
    <property type="match status" value="1"/>
</dbReference>
<evidence type="ECO:0000259" key="5">
    <source>
        <dbReference type="SMART" id="SM00858"/>
    </source>
</evidence>
<accession>A0A1X7IUK7</accession>
<dbReference type="Gene3D" id="3.90.1210.10">
    <property type="entry name" value="Antifreeze-like/N-acetylneuraminic acid synthase C-terminal domain"/>
    <property type="match status" value="1"/>
</dbReference>
<evidence type="ECO:0000256" key="4">
    <source>
        <dbReference type="SAM" id="SignalP"/>
    </source>
</evidence>
<dbReference type="EMBL" id="FXBB01000005">
    <property type="protein sequence ID" value="SMG18813.1"/>
    <property type="molecule type" value="Genomic_DNA"/>
</dbReference>
<evidence type="ECO:0000313" key="7">
    <source>
        <dbReference type="Proteomes" id="UP000193355"/>
    </source>
</evidence>
<evidence type="ECO:0000256" key="3">
    <source>
        <dbReference type="ARBA" id="ARBA00022764"/>
    </source>
</evidence>
<keyword evidence="6" id="KW-0282">Flagellum</keyword>
<dbReference type="PANTHER" id="PTHR36307">
    <property type="entry name" value="FLAGELLA BASAL BODY P-RING FORMATION PROTEIN FLGA"/>
    <property type="match status" value="1"/>
</dbReference>
<keyword evidence="2 4" id="KW-0732">Signal</keyword>
<feature type="chain" id="PRO_5013231069" evidence="4">
    <location>
        <begin position="33"/>
        <end position="302"/>
    </location>
</feature>
<keyword evidence="3" id="KW-0574">Periplasm</keyword>
<reference evidence="7" key="1">
    <citation type="submission" date="2017-04" db="EMBL/GenBank/DDBJ databases">
        <authorList>
            <person name="Varghese N."/>
            <person name="Submissions S."/>
        </authorList>
    </citation>
    <scope>NUCLEOTIDE SEQUENCE [LARGE SCALE GENOMIC DNA]</scope>
    <source>
        <strain evidence="7">USBA 82</strain>
    </source>
</reference>
<dbReference type="AlphaFoldDB" id="A0A1X7IUK7"/>
<dbReference type="OrthoDB" id="5314at2"/>
<dbReference type="GO" id="GO:0044780">
    <property type="term" value="P:bacterial-type flagellum assembly"/>
    <property type="evidence" value="ECO:0007669"/>
    <property type="project" value="InterPro"/>
</dbReference>
<evidence type="ECO:0000256" key="1">
    <source>
        <dbReference type="ARBA" id="ARBA00004418"/>
    </source>
</evidence>
<dbReference type="GO" id="GO:0042597">
    <property type="term" value="C:periplasmic space"/>
    <property type="evidence" value="ECO:0007669"/>
    <property type="project" value="UniProtKB-SubCell"/>
</dbReference>
<proteinExistence type="predicted"/>
<evidence type="ECO:0000313" key="6">
    <source>
        <dbReference type="EMBL" id="SMG18813.1"/>
    </source>
</evidence>
<dbReference type="RefSeq" id="WP_085543959.1">
    <property type="nucleotide sequence ID" value="NZ_FXBB01000005.1"/>
</dbReference>
<dbReference type="Pfam" id="PF13144">
    <property type="entry name" value="ChapFlgA"/>
    <property type="match status" value="1"/>
</dbReference>
<sequence>MIFDVRRVLWTRRRRMAIGLAFALCLCGRAQAVDLFIEIGSGSVVPRSNIRLSHLAQIACDRPDLLMLASSAEISPKGNRIVPGDVTSALAQAGIGGIKIKLTMADSVPFRKETDLEIQLRKAAGWPGVLEVVSDRALPAGLLLPERLYPGSPSVNLRFSTNQGEQTIPVRLRWLIPGVVAQKPIGRGDIVSPSDLAMMTVEYERNRSYYSDPAVLIGMAATRDMAKGQPFTARTIDDVEIVRSGSRVRIIHRKGGLIVSTSGRAMESGSIGDVIKVRNNRTRSIVSGTVTGPDTVEVTSNE</sequence>
<dbReference type="Proteomes" id="UP000193355">
    <property type="component" value="Unassembled WGS sequence"/>
</dbReference>
<gene>
    <name evidence="6" type="ORF">SAMN06275492_10560</name>
</gene>
<evidence type="ECO:0000256" key="2">
    <source>
        <dbReference type="ARBA" id="ARBA00022729"/>
    </source>
</evidence>
<dbReference type="InterPro" id="IPR039246">
    <property type="entry name" value="Flagellar_FlgA"/>
</dbReference>
<feature type="signal peptide" evidence="4">
    <location>
        <begin position="1"/>
        <end position="32"/>
    </location>
</feature>
<dbReference type="CDD" id="cd11614">
    <property type="entry name" value="SAF_CpaB_FlgA_like"/>
    <property type="match status" value="1"/>
</dbReference>
<dbReference type="SMART" id="SM00858">
    <property type="entry name" value="SAF"/>
    <property type="match status" value="1"/>
</dbReference>
<dbReference type="PANTHER" id="PTHR36307:SF1">
    <property type="entry name" value="FLAGELLA BASAL BODY P-RING FORMATION PROTEIN FLGA"/>
    <property type="match status" value="1"/>
</dbReference>
<organism evidence="6 7">
    <name type="scientific">Dethiosulfovibrio salsuginis</name>
    <dbReference type="NCBI Taxonomy" id="561720"/>
    <lineage>
        <taxon>Bacteria</taxon>
        <taxon>Thermotogati</taxon>
        <taxon>Synergistota</taxon>
        <taxon>Synergistia</taxon>
        <taxon>Synergistales</taxon>
        <taxon>Dethiosulfovibrionaceae</taxon>
        <taxon>Dethiosulfovibrio</taxon>
    </lineage>
</organism>
<dbReference type="STRING" id="561720.SAMN06275492_10560"/>
<comment type="subcellular location">
    <subcellularLocation>
        <location evidence="1">Periplasm</location>
    </subcellularLocation>
</comment>
<dbReference type="Gene3D" id="2.30.30.760">
    <property type="match status" value="1"/>
</dbReference>
<name>A0A1X7IUK7_9BACT</name>
<dbReference type="InterPro" id="IPR017585">
    <property type="entry name" value="SAF_FlgA"/>
</dbReference>